<dbReference type="Pfam" id="PF17955">
    <property type="entry name" value="Cas6b_N"/>
    <property type="match status" value="1"/>
</dbReference>
<evidence type="ECO:0008006" key="5">
    <source>
        <dbReference type="Google" id="ProtNLM"/>
    </source>
</evidence>
<reference evidence="3" key="1">
    <citation type="submission" date="2007-06" db="EMBL/GenBank/DDBJ databases">
        <title>Complete sequence of Methanococcus vannielii SB.</title>
        <authorList>
            <consortium name="US DOE Joint Genome Institute"/>
            <person name="Copeland A."/>
            <person name="Lucas S."/>
            <person name="Lapidus A."/>
            <person name="Barry K."/>
            <person name="Glavina del Rio T."/>
            <person name="Dalin E."/>
            <person name="Tice H."/>
            <person name="Pitluck S."/>
            <person name="Chain P."/>
            <person name="Malfatti S."/>
            <person name="Shin M."/>
            <person name="Vergez L."/>
            <person name="Schmutz J."/>
            <person name="Larimer F."/>
            <person name="Land M."/>
            <person name="Hauser L."/>
            <person name="Kyrpides N."/>
            <person name="Anderson I."/>
            <person name="Sieprawska-Lupa M."/>
            <person name="Whitman W.B."/>
            <person name="Richardson P."/>
        </authorList>
    </citation>
    <scope>NUCLEOTIDE SEQUENCE [LARGE SCALE GENOMIC DNA]</scope>
    <source>
        <strain evidence="3">SB</strain>
    </source>
</reference>
<feature type="domain" description="Cas6b C-terminal" evidence="1">
    <location>
        <begin position="108"/>
        <end position="215"/>
    </location>
</feature>
<accession>A6UNF4</accession>
<feature type="domain" description="Cas6b N-terminal" evidence="2">
    <location>
        <begin position="6"/>
        <end position="102"/>
    </location>
</feature>
<gene>
    <name evidence="3" type="ordered locus">Mevan_0113</name>
</gene>
<name>A6UNF4_METVS</name>
<evidence type="ECO:0000259" key="2">
    <source>
        <dbReference type="Pfam" id="PF17955"/>
    </source>
</evidence>
<dbReference type="eggNOG" id="arCOG05125">
    <property type="taxonomic scope" value="Archaea"/>
</dbReference>
<dbReference type="InterPro" id="IPR020209">
    <property type="entry name" value="Cas6b_C"/>
</dbReference>
<evidence type="ECO:0000259" key="1">
    <source>
        <dbReference type="Pfam" id="PF17262"/>
    </source>
</evidence>
<dbReference type="KEGG" id="mvn:Mevan_0113"/>
<evidence type="ECO:0000313" key="4">
    <source>
        <dbReference type="Proteomes" id="UP000001107"/>
    </source>
</evidence>
<dbReference type="Proteomes" id="UP000001107">
    <property type="component" value="Chromosome"/>
</dbReference>
<evidence type="ECO:0000313" key="3">
    <source>
        <dbReference type="EMBL" id="ABR54026.1"/>
    </source>
</evidence>
<organism evidence="3 4">
    <name type="scientific">Methanococcus vannielii (strain ATCC 35089 / DSM 1224 / JCM 13029 / OCM 148 / SB)</name>
    <dbReference type="NCBI Taxonomy" id="406327"/>
    <lineage>
        <taxon>Archaea</taxon>
        <taxon>Methanobacteriati</taxon>
        <taxon>Methanobacteriota</taxon>
        <taxon>Methanomada group</taxon>
        <taxon>Methanococci</taxon>
        <taxon>Methanococcales</taxon>
        <taxon>Methanococcaceae</taxon>
        <taxon>Methanococcus</taxon>
    </lineage>
</organism>
<proteinExistence type="predicted"/>
<dbReference type="InterPro" id="IPR041528">
    <property type="entry name" value="Cas6b_N"/>
</dbReference>
<dbReference type="STRING" id="406327.Mevan_0113"/>
<dbReference type="GeneID" id="5325170"/>
<sequence>MAVLDYLIIKYPDLRLKMSDSQKVRGYFANKYSSELMFHNHENKSFLYGYPKIQYKVIDKIPHLVGISEGAILLKETAVNEDSIDVDGKTYISKIEVINEKAEFGISKMNTYEFKVPWMPINQENFKKYADSDNFEKEELLKRILAGNILSMAKGFEHTVSERILSDLNLDEITVKFKNKNMVGFKGTFECNFSIPNYLGLGKSVSRGFGTVKKVN</sequence>
<dbReference type="Pfam" id="PF17262">
    <property type="entry name" value="Cas6b_C"/>
    <property type="match status" value="1"/>
</dbReference>
<protein>
    <recommendedName>
        <fullName evidence="5">DNA repair protein</fullName>
    </recommendedName>
</protein>
<dbReference type="HOGENOM" id="CLU_086561_0_0_2"/>
<dbReference type="AlphaFoldDB" id="A6UNF4"/>
<dbReference type="EMBL" id="CP000742">
    <property type="protein sequence ID" value="ABR54026.1"/>
    <property type="molecule type" value="Genomic_DNA"/>
</dbReference>
<keyword evidence="4" id="KW-1185">Reference proteome</keyword>
<dbReference type="RefSeq" id="WP_011971930.1">
    <property type="nucleotide sequence ID" value="NC_009634.1"/>
</dbReference>
<dbReference type="OrthoDB" id="145577at2157"/>